<gene>
    <name evidence="2" type="ORF">ABII15_34775</name>
</gene>
<feature type="chain" id="PRO_5043784261" description="Lipoprotein" evidence="1">
    <location>
        <begin position="27"/>
        <end position="169"/>
    </location>
</feature>
<feature type="signal peptide" evidence="1">
    <location>
        <begin position="1"/>
        <end position="26"/>
    </location>
</feature>
<dbReference type="AlphaFoldDB" id="A0AAU8J1Z2"/>
<keyword evidence="1" id="KW-0732">Signal</keyword>
<dbReference type="RefSeq" id="WP_353946255.1">
    <property type="nucleotide sequence ID" value="NZ_CP159534.1"/>
</dbReference>
<dbReference type="KEGG" id="stac:ABII15_34775"/>
<reference evidence="2" key="1">
    <citation type="submission" date="2024-06" db="EMBL/GenBank/DDBJ databases">
        <title>Streptomyces sp. strain HUAS MG91 genome sequences.</title>
        <authorList>
            <person name="Mo P."/>
        </authorList>
    </citation>
    <scope>NUCLEOTIDE SEQUENCE</scope>
    <source>
        <strain evidence="2">HUAS MG91</strain>
    </source>
</reference>
<evidence type="ECO:0000313" key="2">
    <source>
        <dbReference type="EMBL" id="XCJ74819.1"/>
    </source>
</evidence>
<sequence length="169" mass="16851">MIAIRTASAAALGLTALLLSAPSATAGDNNSFQVSVAPTTIAAGGQVTLYASGCSDITTVSAGIFDTVTIDSGSGQKTATVDWDAKQAALYTVKFECKGGPSRSVDLTIASGRQETPMPPPVPHGVKAGVGGSFAGFDLHEIGLGAALIAGALGGAYYFSRRRAGEGDA</sequence>
<dbReference type="EMBL" id="CP159534">
    <property type="protein sequence ID" value="XCJ74819.1"/>
    <property type="molecule type" value="Genomic_DNA"/>
</dbReference>
<protein>
    <recommendedName>
        <fullName evidence="3">Lipoprotein</fullName>
    </recommendedName>
</protein>
<evidence type="ECO:0000256" key="1">
    <source>
        <dbReference type="SAM" id="SignalP"/>
    </source>
</evidence>
<name>A0AAU8J1Z2_9ACTN</name>
<evidence type="ECO:0008006" key="3">
    <source>
        <dbReference type="Google" id="ProtNLM"/>
    </source>
</evidence>
<organism evidence="2">
    <name type="scientific">Streptomyces tabacisoli</name>
    <dbReference type="NCBI Taxonomy" id="3156398"/>
    <lineage>
        <taxon>Bacteria</taxon>
        <taxon>Bacillati</taxon>
        <taxon>Actinomycetota</taxon>
        <taxon>Actinomycetes</taxon>
        <taxon>Kitasatosporales</taxon>
        <taxon>Streptomycetaceae</taxon>
        <taxon>Streptomyces</taxon>
    </lineage>
</organism>
<proteinExistence type="predicted"/>
<accession>A0AAU8J1Z2</accession>